<keyword evidence="2" id="KW-0472">Membrane</keyword>
<name>A0A1D1VQ12_RAMVA</name>
<reference evidence="3 4" key="1">
    <citation type="journal article" date="2016" name="Nat. Commun.">
        <title>Extremotolerant tardigrade genome and improved radiotolerance of human cultured cells by tardigrade-unique protein.</title>
        <authorList>
            <person name="Hashimoto T."/>
            <person name="Horikawa D.D."/>
            <person name="Saito Y."/>
            <person name="Kuwahara H."/>
            <person name="Kozuka-Hata H."/>
            <person name="Shin-I T."/>
            <person name="Minakuchi Y."/>
            <person name="Ohishi K."/>
            <person name="Motoyama A."/>
            <person name="Aizu T."/>
            <person name="Enomoto A."/>
            <person name="Kondo K."/>
            <person name="Tanaka S."/>
            <person name="Hara Y."/>
            <person name="Koshikawa S."/>
            <person name="Sagara H."/>
            <person name="Miura T."/>
            <person name="Yokobori S."/>
            <person name="Miyagawa K."/>
            <person name="Suzuki Y."/>
            <person name="Kubo T."/>
            <person name="Oyama M."/>
            <person name="Kohara Y."/>
            <person name="Fujiyama A."/>
            <person name="Arakawa K."/>
            <person name="Katayama T."/>
            <person name="Toyoda A."/>
            <person name="Kunieda T."/>
        </authorList>
    </citation>
    <scope>NUCLEOTIDE SEQUENCE [LARGE SCALE GENOMIC DNA]</scope>
    <source>
        <strain evidence="3 4">YOKOZUNA-1</strain>
    </source>
</reference>
<sequence>MPMEQSLSASSIALLLAREEKKRNWTIAVVMLMLVSVLATVSSQLSNKAFTDSSMKHCMDVVGGEWTCKSATVTFVPSAITLLLAQIGWILGLANLPVSIATAILSFAGIGLNAYGQLEHDMNRSSVIGISATVVAAFANALHLLAFKKAFPQLDLGQTSFVVSCLFLFNCLMLWPVPLVLELTRMESFDTNLMPWPILMGAWICSSLAAVATGYGLVVSTPFFMSIAELLILMANSVVDVMIRQVKTHLAQIIGIALIGVAFIVLVVPDEYMTMGRRKSKASASSSPSRPSAAASDEEGSSKHSNDTNGFKDERNLKPPAAKVRRAKSDQNVPGNESIATPRY</sequence>
<dbReference type="STRING" id="947166.A0A1D1VQ12"/>
<feature type="transmembrane region" description="Helical" evidence="2">
    <location>
        <begin position="250"/>
        <end position="268"/>
    </location>
</feature>
<feature type="region of interest" description="Disordered" evidence="1">
    <location>
        <begin position="278"/>
        <end position="344"/>
    </location>
</feature>
<feature type="transmembrane region" description="Helical" evidence="2">
    <location>
        <begin position="25"/>
        <end position="45"/>
    </location>
</feature>
<feature type="transmembrane region" description="Helical" evidence="2">
    <location>
        <begin position="223"/>
        <end position="243"/>
    </location>
</feature>
<feature type="transmembrane region" description="Helical" evidence="2">
    <location>
        <begin position="127"/>
        <end position="147"/>
    </location>
</feature>
<evidence type="ECO:0000256" key="2">
    <source>
        <dbReference type="SAM" id="Phobius"/>
    </source>
</evidence>
<feature type="transmembrane region" description="Helical" evidence="2">
    <location>
        <begin position="193"/>
        <end position="217"/>
    </location>
</feature>
<feature type="transmembrane region" description="Helical" evidence="2">
    <location>
        <begin position="159"/>
        <end position="181"/>
    </location>
</feature>
<dbReference type="Proteomes" id="UP000186922">
    <property type="component" value="Unassembled WGS sequence"/>
</dbReference>
<feature type="transmembrane region" description="Helical" evidence="2">
    <location>
        <begin position="96"/>
        <end position="115"/>
    </location>
</feature>
<proteinExistence type="predicted"/>
<feature type="compositionally biased region" description="Low complexity" evidence="1">
    <location>
        <begin position="282"/>
        <end position="295"/>
    </location>
</feature>
<keyword evidence="4" id="KW-1185">Reference proteome</keyword>
<comment type="caution">
    <text evidence="3">The sequence shown here is derived from an EMBL/GenBank/DDBJ whole genome shotgun (WGS) entry which is preliminary data.</text>
</comment>
<feature type="compositionally biased region" description="Basic and acidic residues" evidence="1">
    <location>
        <begin position="300"/>
        <end position="317"/>
    </location>
</feature>
<evidence type="ECO:0008006" key="5">
    <source>
        <dbReference type="Google" id="ProtNLM"/>
    </source>
</evidence>
<dbReference type="PANTHER" id="PTHR19346">
    <property type="entry name" value="SUGAR PHOSPHATE TRANSPORTER DOMAIN-CONTAINING PROTEIN"/>
    <property type="match status" value="1"/>
</dbReference>
<dbReference type="OrthoDB" id="10062838at2759"/>
<evidence type="ECO:0000256" key="1">
    <source>
        <dbReference type="SAM" id="MobiDB-lite"/>
    </source>
</evidence>
<gene>
    <name evidence="3" type="primary">RvY_14061-1</name>
    <name evidence="3" type="synonym">RvY_14061.1</name>
    <name evidence="3" type="ORF">RvY_14061</name>
</gene>
<organism evidence="3 4">
    <name type="scientific">Ramazzottius varieornatus</name>
    <name type="common">Water bear</name>
    <name type="synonym">Tardigrade</name>
    <dbReference type="NCBI Taxonomy" id="947166"/>
    <lineage>
        <taxon>Eukaryota</taxon>
        <taxon>Metazoa</taxon>
        <taxon>Ecdysozoa</taxon>
        <taxon>Tardigrada</taxon>
        <taxon>Eutardigrada</taxon>
        <taxon>Parachela</taxon>
        <taxon>Hypsibioidea</taxon>
        <taxon>Ramazzottiidae</taxon>
        <taxon>Ramazzottius</taxon>
    </lineage>
</organism>
<evidence type="ECO:0000313" key="3">
    <source>
        <dbReference type="EMBL" id="GAV03667.1"/>
    </source>
</evidence>
<feature type="compositionally biased region" description="Polar residues" evidence="1">
    <location>
        <begin position="330"/>
        <end position="344"/>
    </location>
</feature>
<dbReference type="AlphaFoldDB" id="A0A1D1VQ12"/>
<keyword evidence="2" id="KW-1133">Transmembrane helix</keyword>
<accession>A0A1D1VQ12</accession>
<keyword evidence="2" id="KW-0812">Transmembrane</keyword>
<evidence type="ECO:0000313" key="4">
    <source>
        <dbReference type="Proteomes" id="UP000186922"/>
    </source>
</evidence>
<dbReference type="PANTHER" id="PTHR19346:SF4">
    <property type="entry name" value="SUGAR PHOSPHATE TRANSPORTER DOMAIN-CONTAINING PROTEIN"/>
    <property type="match status" value="1"/>
</dbReference>
<protein>
    <recommendedName>
        <fullName evidence="5">EamA domain-containing protein</fullName>
    </recommendedName>
</protein>
<dbReference type="InterPro" id="IPR026505">
    <property type="entry name" value="Solute_c_fam_35_mem_F3/F4"/>
</dbReference>
<dbReference type="EMBL" id="BDGG01000009">
    <property type="protein sequence ID" value="GAV03667.1"/>
    <property type="molecule type" value="Genomic_DNA"/>
</dbReference>